<dbReference type="InterPro" id="IPR021109">
    <property type="entry name" value="Peptidase_aspartic_dom_sf"/>
</dbReference>
<organism evidence="1 2">
    <name type="scientific">Colletotrichum salicis</name>
    <dbReference type="NCBI Taxonomy" id="1209931"/>
    <lineage>
        <taxon>Eukaryota</taxon>
        <taxon>Fungi</taxon>
        <taxon>Dikarya</taxon>
        <taxon>Ascomycota</taxon>
        <taxon>Pezizomycotina</taxon>
        <taxon>Sordariomycetes</taxon>
        <taxon>Hypocreomycetidae</taxon>
        <taxon>Glomerellales</taxon>
        <taxon>Glomerellaceae</taxon>
        <taxon>Colletotrichum</taxon>
        <taxon>Colletotrichum acutatum species complex</taxon>
    </lineage>
</organism>
<dbReference type="EMBL" id="JFFI01001697">
    <property type="protein sequence ID" value="KXH55729.1"/>
    <property type="molecule type" value="Genomic_DNA"/>
</dbReference>
<gene>
    <name evidence="1" type="ORF">CSAL01_07179</name>
</gene>
<name>A0A135U5S7_9PEZI</name>
<evidence type="ECO:0000313" key="2">
    <source>
        <dbReference type="Proteomes" id="UP000070121"/>
    </source>
</evidence>
<accession>A0A135U5S7</accession>
<reference evidence="1 2" key="1">
    <citation type="submission" date="2014-02" db="EMBL/GenBank/DDBJ databases">
        <title>The genome sequence of Colletotrichum salicis CBS 607.94.</title>
        <authorList>
            <person name="Baroncelli R."/>
            <person name="Thon M.R."/>
        </authorList>
    </citation>
    <scope>NUCLEOTIDE SEQUENCE [LARGE SCALE GENOMIC DNA]</scope>
    <source>
        <strain evidence="1 2">CBS 607.94</strain>
    </source>
</reference>
<dbReference type="AlphaFoldDB" id="A0A135U5S7"/>
<dbReference type="STRING" id="1209931.A0A135U5S7"/>
<evidence type="ECO:0000313" key="1">
    <source>
        <dbReference type="EMBL" id="KXH55729.1"/>
    </source>
</evidence>
<proteinExistence type="predicted"/>
<protein>
    <submittedName>
        <fullName evidence="1">Uncharacterized protein</fullName>
    </submittedName>
</protein>
<sequence length="307" mass="34793">MDLDCFILPLSGRDLILSGPFLHATETLRKYKNRIVTAFRQDSRGLGLYLLGNEKRRLQGLIDGEPIEALPDTGSDVMVPSEEYALSRGFSVDRGLEHQVDLELADGSEVSTCGLVRGVDWMFAASRRRVKCDFYVLKDLCTDVVLSNDFLFGYDVFSTQFDSLSEPSYSEEEPELLHISVKRNGRSELIQSEGSSNIDYTSANAFSRQRVLAELDRRDKFDERIAARGSDEQEAERRVELERRRLWEELRQRYRQLQATARLSDDDGTLPTLAPAPNINMATEAKVKGCLGFAYVFARLRVKAFKG</sequence>
<dbReference type="OrthoDB" id="4850990at2759"/>
<keyword evidence="2" id="KW-1185">Reference proteome</keyword>
<dbReference type="Proteomes" id="UP000070121">
    <property type="component" value="Unassembled WGS sequence"/>
</dbReference>
<dbReference type="Gene3D" id="2.40.70.10">
    <property type="entry name" value="Acid Proteases"/>
    <property type="match status" value="1"/>
</dbReference>
<dbReference type="CDD" id="cd00303">
    <property type="entry name" value="retropepsin_like"/>
    <property type="match status" value="1"/>
</dbReference>
<comment type="caution">
    <text evidence="1">The sequence shown here is derived from an EMBL/GenBank/DDBJ whole genome shotgun (WGS) entry which is preliminary data.</text>
</comment>